<comment type="caution">
    <text evidence="6">The sequence shown here is derived from an EMBL/GenBank/DDBJ whole genome shotgun (WGS) entry which is preliminary data.</text>
</comment>
<sequence>MAPKMNPKAVAGRARKAEAAERKAAEAAAKAEEAEAAKWEQGARGKSAADLRNEKAAEKARKKAELQRLAEEDEASTPGKRSNGTDKSAKNKGKSTSKSSSGGGGGSGAKNHHELDDLDMQIAALNATSLDDALDAMELVNARTDKAGRGAAAGSIEKHPERRFKAAFEAYKERELPILKQDHPGLRLQQYNDLLYKQFQKSKENPFNQVHVSFNASKEEKLAVLQAKRDATAERLAA</sequence>
<evidence type="ECO:0000313" key="7">
    <source>
        <dbReference type="Proteomes" id="UP000037751"/>
    </source>
</evidence>
<evidence type="ECO:0008006" key="8">
    <source>
        <dbReference type="Google" id="ProtNLM"/>
    </source>
</evidence>
<dbReference type="InterPro" id="IPR054414">
    <property type="entry name" value="Ccdc124/Oxs1_C"/>
</dbReference>
<dbReference type="AlphaFoldDB" id="A0A0M9VNW1"/>
<dbReference type="GO" id="GO:0006366">
    <property type="term" value="P:transcription by RNA polymerase II"/>
    <property type="evidence" value="ECO:0007669"/>
    <property type="project" value="TreeGrafter"/>
</dbReference>
<dbReference type="PANTHER" id="PTHR21680:SF0">
    <property type="entry name" value="COILED-COIL DOMAIN-CONTAINING PROTEIN 124"/>
    <property type="match status" value="1"/>
</dbReference>
<evidence type="ECO:0000259" key="5">
    <source>
        <dbReference type="Pfam" id="PF22048"/>
    </source>
</evidence>
<feature type="compositionally biased region" description="Basic and acidic residues" evidence="3">
    <location>
        <begin position="15"/>
        <end position="70"/>
    </location>
</feature>
<dbReference type="Pfam" id="PF06244">
    <property type="entry name" value="Ccdc124"/>
    <property type="match status" value="1"/>
</dbReference>
<dbReference type="InterPro" id="IPR010422">
    <property type="entry name" value="Ccdc124/Oxs1"/>
</dbReference>
<evidence type="ECO:0000256" key="2">
    <source>
        <dbReference type="ARBA" id="ARBA00023054"/>
    </source>
</evidence>
<evidence type="ECO:0000313" key="6">
    <source>
        <dbReference type="EMBL" id="KOS13759.1"/>
    </source>
</evidence>
<dbReference type="Pfam" id="PF22048">
    <property type="entry name" value="LSO1_2-like"/>
    <property type="match status" value="1"/>
</dbReference>
<dbReference type="GeneID" id="28728337"/>
<dbReference type="VEuPathDB" id="FungiDB:Malapachy_1966"/>
<dbReference type="RefSeq" id="XP_017991391.1">
    <property type="nucleotide sequence ID" value="XM_018136462.1"/>
</dbReference>
<evidence type="ECO:0000259" key="4">
    <source>
        <dbReference type="Pfam" id="PF06244"/>
    </source>
</evidence>
<reference evidence="6 7" key="1">
    <citation type="submission" date="2015-07" db="EMBL/GenBank/DDBJ databases">
        <title>Draft Genome Sequence of Malassezia furfur CBS1878 and Malassezia pachydermatis CBS1879.</title>
        <authorList>
            <person name="Triana S."/>
            <person name="Ohm R."/>
            <person name="Gonzalez A."/>
            <person name="DeCock H."/>
            <person name="Restrepo S."/>
            <person name="Celis A."/>
        </authorList>
    </citation>
    <scope>NUCLEOTIDE SEQUENCE [LARGE SCALE GENOMIC DNA]</scope>
    <source>
        <strain evidence="6 7">CBS 1879</strain>
    </source>
</reference>
<organism evidence="6 7">
    <name type="scientific">Malassezia pachydermatis</name>
    <dbReference type="NCBI Taxonomy" id="77020"/>
    <lineage>
        <taxon>Eukaryota</taxon>
        <taxon>Fungi</taxon>
        <taxon>Dikarya</taxon>
        <taxon>Basidiomycota</taxon>
        <taxon>Ustilaginomycotina</taxon>
        <taxon>Malasseziomycetes</taxon>
        <taxon>Malasseziales</taxon>
        <taxon>Malasseziaceae</taxon>
        <taxon>Malassezia</taxon>
    </lineage>
</organism>
<dbReference type="GO" id="GO:0005634">
    <property type="term" value="C:nucleus"/>
    <property type="evidence" value="ECO:0007669"/>
    <property type="project" value="TreeGrafter"/>
</dbReference>
<dbReference type="PANTHER" id="PTHR21680">
    <property type="entry name" value="COILED-COIL DOMAIN-CONTAINING PROTEIN 124"/>
    <property type="match status" value="1"/>
</dbReference>
<keyword evidence="2" id="KW-0175">Coiled coil</keyword>
<keyword evidence="7" id="KW-1185">Reference proteome</keyword>
<gene>
    <name evidence="6" type="ORF">Malapachy_1966</name>
</gene>
<dbReference type="STRING" id="77020.A0A0M9VNW1"/>
<feature type="domain" description="Coiled-coil" evidence="4">
    <location>
        <begin position="122"/>
        <end position="209"/>
    </location>
</feature>
<evidence type="ECO:0000256" key="3">
    <source>
        <dbReference type="SAM" id="MobiDB-lite"/>
    </source>
</evidence>
<dbReference type="InterPro" id="IPR054413">
    <property type="entry name" value="LSO1/2"/>
</dbReference>
<protein>
    <recommendedName>
        <fullName evidence="8">DUF1014-domain-containing protein</fullName>
    </recommendedName>
</protein>
<dbReference type="GO" id="GO:0003713">
    <property type="term" value="F:transcription coactivator activity"/>
    <property type="evidence" value="ECO:0007669"/>
    <property type="project" value="TreeGrafter"/>
</dbReference>
<feature type="domain" description="LSO1/LSO2" evidence="5">
    <location>
        <begin position="8"/>
        <end position="74"/>
    </location>
</feature>
<dbReference type="Proteomes" id="UP000037751">
    <property type="component" value="Unassembled WGS sequence"/>
</dbReference>
<comment type="similarity">
    <text evidence="1">Belongs to the CCDC124 family.</text>
</comment>
<accession>A0A0M9VNW1</accession>
<dbReference type="OrthoDB" id="76412at2759"/>
<evidence type="ECO:0000256" key="1">
    <source>
        <dbReference type="ARBA" id="ARBA00008296"/>
    </source>
</evidence>
<name>A0A0M9VNW1_9BASI</name>
<dbReference type="EMBL" id="LGAV01000005">
    <property type="protein sequence ID" value="KOS13759.1"/>
    <property type="molecule type" value="Genomic_DNA"/>
</dbReference>
<proteinExistence type="inferred from homology"/>
<feature type="region of interest" description="Disordered" evidence="3">
    <location>
        <begin position="1"/>
        <end position="115"/>
    </location>
</feature>